<evidence type="ECO:0000259" key="9">
    <source>
        <dbReference type="SMART" id="SM01281"/>
    </source>
</evidence>
<name>A0A060T5S7_BLAAD</name>
<protein>
    <recommendedName>
        <fullName evidence="3">Mediator of RNA polymerase II transcription subunit 12</fullName>
    </recommendedName>
    <alternativeName>
        <fullName evidence="7">Mediator complex subunit 12</fullName>
    </alternativeName>
</protein>
<dbReference type="GO" id="GO:0003712">
    <property type="term" value="F:transcription coregulator activity"/>
    <property type="evidence" value="ECO:0007669"/>
    <property type="project" value="InterPro"/>
</dbReference>
<comment type="subcellular location">
    <subcellularLocation>
        <location evidence="1">Nucleus</location>
    </subcellularLocation>
</comment>
<evidence type="ECO:0000313" key="10">
    <source>
        <dbReference type="EMBL" id="CDP34222.1"/>
    </source>
</evidence>
<evidence type="ECO:0000256" key="1">
    <source>
        <dbReference type="ARBA" id="ARBA00004123"/>
    </source>
</evidence>
<sequence>MPLHLERKHTLAPPGRPPGPGSSRNREELAGQRYLLSEPQGVQPYPAGPGHGGRKVYPDFFPWQHSQQEDELVVECVQKGYYQAPMLNENASSRSAMIPLIKQWTSLPALSYFLLQSMEVREKKCRVPATSTFKPPPRVTLTDHKREAWLRDLATPSVPLRRLSRTIPHGIRNKTLLEQCCAKNVPISRALWFARCVGTNELRGLKRKGNASVSEAAWLAEWTDDVVSFVEKTAKEFDPNNKTQWRDRVEYTTSFFTYLYHEDLLDRAIVFNWALRYFKGCNPEQLPMSLVFIKMFWPQLSSSEAYAQKLAQALLQQYSVINAQIGSNVSDAIDNLLGSIALCLRNLLQSYPDAFVIPKHWRSLGPVLIDAIKPDSVEMDQCLQTLRIRNESLITSEAPLVRAQRDHKAVLVNMFDSMNSPHDFKKFFKALRGWSLTTEDVCHALFDWVVTTKRSQRDASFRVYCCLALCQTWIQHPTQHLSSAALANYFRNFLVRIHDFDTYCMGTLYDLIAEFLVHDLMALELYFRGLISSGILFIPRLRHAAHGHVSILYNLPLHSYGPEYQNQRQLLIRGMHLEDEVDQNMMTFDDAQQLILQHLPFLDNSSHDYDQSFPPQLCTLASLSKGTKVQLCRWVLETVQATVAETSNGTDACQLALIAQLCSTLHGFPTFVEIMEIVLPVTYSMPPLHFLAGFINANIRTVSMLTEITKLAYSMIVQLKSLKLKSKVSKPIVDLINYVLAKGAISADIKAELESIVKPSNHPSPLDISKMSPMSEPVVGEGQSTDDVVEAIASLAVTPSNEPLDSRYMQRHGETLLTKLWESAGEPDSNNMRKIARILQHLKDNDSVFFAECLAKWLNVTLERASPTDSEIIYSAILMLLVYECVGIDKIVEFSFTVQESSPAAWSALSNVATRLLFSKPSHLDLSSLELEMLEFQVMVFQNTRYQAVLKLLRYTSCSPADWPSSVMEFFTGVCHTDIEAVMSLFISPLLSSLEKVSELTLTFEKLIFGESNAFDDDQSLANRLFHLASSVNVYNVTLCQVQTRLLADQAIHSNGNDAQGEADLVNTILDCARRCKLNNIPKNQLGDLVAHLSESVKGRILYRVEETFLSSADFPHVYVADELGQSKGFVDYLLEILDACADCAMFSLYDGSSSWLQTSLDKLIGLATKASTGDSNDDDFLTGVLLLFKTVIIEFQSFVPDRKVKDELVRSLMKLSNTPYFQQNASLHGSLMDTLNAIGGDDAASEEDPAARSGKLIDATDLTRSDPPTVLTDLLVFDRANQTYRDLSVRSFDLLEEPNPSMSVNDVPINLALFDSVIDKSDP</sequence>
<comment type="similarity">
    <text evidence="2">Belongs to the Mediator complex subunit 12 family.</text>
</comment>
<evidence type="ECO:0000256" key="5">
    <source>
        <dbReference type="ARBA" id="ARBA00023163"/>
    </source>
</evidence>
<dbReference type="PhylomeDB" id="A0A060T5S7"/>
<evidence type="ECO:0000256" key="3">
    <source>
        <dbReference type="ARBA" id="ARBA00019622"/>
    </source>
</evidence>
<keyword evidence="6" id="KW-0539">Nucleus</keyword>
<evidence type="ECO:0000256" key="8">
    <source>
        <dbReference type="SAM" id="MobiDB-lite"/>
    </source>
</evidence>
<dbReference type="GO" id="GO:0006357">
    <property type="term" value="P:regulation of transcription by RNA polymerase II"/>
    <property type="evidence" value="ECO:0007669"/>
    <property type="project" value="InterPro"/>
</dbReference>
<feature type="domain" description="Mediator complex subunit Med12" evidence="9">
    <location>
        <begin position="132"/>
        <end position="195"/>
    </location>
</feature>
<dbReference type="SMART" id="SM01281">
    <property type="entry name" value="Med12"/>
    <property type="match status" value="1"/>
</dbReference>
<evidence type="ECO:0000256" key="2">
    <source>
        <dbReference type="ARBA" id="ARBA00010289"/>
    </source>
</evidence>
<accession>A0A060T5S7</accession>
<dbReference type="EMBL" id="HG937693">
    <property type="protein sequence ID" value="CDP34222.1"/>
    <property type="molecule type" value="Genomic_DNA"/>
</dbReference>
<proteinExistence type="inferred from homology"/>
<evidence type="ECO:0000256" key="7">
    <source>
        <dbReference type="ARBA" id="ARBA00032010"/>
    </source>
</evidence>
<keyword evidence="4" id="KW-0805">Transcription regulation</keyword>
<evidence type="ECO:0000256" key="6">
    <source>
        <dbReference type="ARBA" id="ARBA00023242"/>
    </source>
</evidence>
<dbReference type="PANTHER" id="PTHR46567">
    <property type="entry name" value="MEDIATOR OF RNA POLYMERASE II TRANSCRIPTION SUBUNIT 12"/>
    <property type="match status" value="1"/>
</dbReference>
<dbReference type="Pfam" id="PF09497">
    <property type="entry name" value="Med12"/>
    <property type="match status" value="1"/>
</dbReference>
<organism evidence="10">
    <name type="scientific">Blastobotrys adeninivorans</name>
    <name type="common">Yeast</name>
    <name type="synonym">Arxula adeninivorans</name>
    <dbReference type="NCBI Taxonomy" id="409370"/>
    <lineage>
        <taxon>Eukaryota</taxon>
        <taxon>Fungi</taxon>
        <taxon>Dikarya</taxon>
        <taxon>Ascomycota</taxon>
        <taxon>Saccharomycotina</taxon>
        <taxon>Dipodascomycetes</taxon>
        <taxon>Dipodascales</taxon>
        <taxon>Trichomonascaceae</taxon>
        <taxon>Blastobotrys</taxon>
    </lineage>
</organism>
<reference evidence="10" key="2">
    <citation type="submission" date="2014-06" db="EMBL/GenBank/DDBJ databases">
        <title>The complete genome of Blastobotrys (Arxula) adeninivorans LS3 - a yeast of biotechnological interest.</title>
        <authorList>
            <person name="Kunze G."/>
            <person name="Gaillardin C."/>
            <person name="Czernicka M."/>
            <person name="Durrens P."/>
            <person name="Martin T."/>
            <person name="Boer E."/>
            <person name="Gabaldon T."/>
            <person name="Cruz J."/>
            <person name="Talla E."/>
            <person name="Marck C."/>
            <person name="Goffeau A."/>
            <person name="Barbe V."/>
            <person name="Baret P."/>
            <person name="Baronian K."/>
            <person name="Beier S."/>
            <person name="Bleykasten C."/>
            <person name="Bode R."/>
            <person name="Casaregola S."/>
            <person name="Despons L."/>
            <person name="Fairhead C."/>
            <person name="Giersberg M."/>
            <person name="Gierski P."/>
            <person name="Hahnel U."/>
            <person name="Hartmann A."/>
            <person name="Jankowska D."/>
            <person name="Jubin C."/>
            <person name="Jung P."/>
            <person name="Lafontaine I."/>
            <person name="Leh-Louis V."/>
            <person name="Lemaire M."/>
            <person name="Marcet-Houben M."/>
            <person name="Mascher M."/>
            <person name="Morel G."/>
            <person name="Richard G.-F."/>
            <person name="Riechen J."/>
            <person name="Sacerdot C."/>
            <person name="Sarkar A."/>
            <person name="Savel G."/>
            <person name="Schacherer J."/>
            <person name="Sherman D."/>
            <person name="Straub M.-L."/>
            <person name="Stein N."/>
            <person name="Thierry A."/>
            <person name="Trautwein-Schult A."/>
            <person name="Westhof E."/>
            <person name="Worch S."/>
            <person name="Dujon B."/>
            <person name="Souciet J.-L."/>
            <person name="Wincker P."/>
            <person name="Scholz U."/>
            <person name="Neuveglise N."/>
        </authorList>
    </citation>
    <scope>NUCLEOTIDE SEQUENCE</scope>
    <source>
        <strain evidence="10">LS3</strain>
    </source>
</reference>
<evidence type="ECO:0000256" key="4">
    <source>
        <dbReference type="ARBA" id="ARBA00023015"/>
    </source>
</evidence>
<dbReference type="GO" id="GO:0016592">
    <property type="term" value="C:mediator complex"/>
    <property type="evidence" value="ECO:0007669"/>
    <property type="project" value="InterPro"/>
</dbReference>
<feature type="region of interest" description="Disordered" evidence="8">
    <location>
        <begin position="1"/>
        <end position="51"/>
    </location>
</feature>
<gene>
    <name evidence="10" type="ORF">GNLVRS02_ARAD1C07458g</name>
</gene>
<keyword evidence="5" id="KW-0804">Transcription</keyword>
<dbReference type="InterPro" id="IPR019035">
    <property type="entry name" value="Mediator_Med12"/>
</dbReference>
<dbReference type="PANTHER" id="PTHR46567:SF1">
    <property type="entry name" value="MEDIATOR OF RNA POLYMERASE II TRANSCRIPTION SUBUNIT 12"/>
    <property type="match status" value="1"/>
</dbReference>
<reference evidence="10" key="1">
    <citation type="submission" date="2014-02" db="EMBL/GenBank/DDBJ databases">
        <authorList>
            <person name="Genoscope - CEA"/>
        </authorList>
    </citation>
    <scope>NUCLEOTIDE SEQUENCE</scope>
    <source>
        <strain evidence="10">LS3</strain>
    </source>
</reference>